<feature type="chain" id="PRO_5023120799" evidence="1">
    <location>
        <begin position="21"/>
        <end position="53"/>
    </location>
</feature>
<dbReference type="EMBL" id="VTTN01000041">
    <property type="protein sequence ID" value="KAA0585300.1"/>
    <property type="molecule type" value="Genomic_DNA"/>
</dbReference>
<protein>
    <submittedName>
        <fullName evidence="2">Porin</fullName>
    </submittedName>
</protein>
<evidence type="ECO:0000313" key="2">
    <source>
        <dbReference type="EMBL" id="KAA0585300.1"/>
    </source>
</evidence>
<feature type="non-terminal residue" evidence="2">
    <location>
        <position position="53"/>
    </location>
</feature>
<reference evidence="2 3" key="1">
    <citation type="submission" date="2019-08" db="EMBL/GenBank/DDBJ databases">
        <authorList>
            <person name="Grouzdev D."/>
            <person name="Tikhonova E."/>
            <person name="Kravchenko I."/>
        </authorList>
    </citation>
    <scope>NUCLEOTIDE SEQUENCE [LARGE SCALE GENOMIC DNA]</scope>
    <source>
        <strain evidence="2 3">59b</strain>
    </source>
</reference>
<dbReference type="Proteomes" id="UP000324927">
    <property type="component" value="Unassembled WGS sequence"/>
</dbReference>
<keyword evidence="3" id="KW-1185">Reference proteome</keyword>
<accession>A0A5A9FT05</accession>
<evidence type="ECO:0000313" key="3">
    <source>
        <dbReference type="Proteomes" id="UP000324927"/>
    </source>
</evidence>
<comment type="caution">
    <text evidence="2">The sequence shown here is derived from an EMBL/GenBank/DDBJ whole genome shotgun (WGS) entry which is preliminary data.</text>
</comment>
<keyword evidence="1" id="KW-0732">Signal</keyword>
<dbReference type="AlphaFoldDB" id="A0A5A9FT05"/>
<sequence>MSRSALLLSAATLSLASVMAAGPASAQSKFDITLGGDAYFEAGYVDQDRDSGL</sequence>
<name>A0A5A9FT05_AZOLI</name>
<gene>
    <name evidence="2" type="ORF">FZ942_35440</name>
</gene>
<feature type="signal peptide" evidence="1">
    <location>
        <begin position="1"/>
        <end position="20"/>
    </location>
</feature>
<organism evidence="2 3">
    <name type="scientific">Azospirillum lipoferum</name>
    <dbReference type="NCBI Taxonomy" id="193"/>
    <lineage>
        <taxon>Bacteria</taxon>
        <taxon>Pseudomonadati</taxon>
        <taxon>Pseudomonadota</taxon>
        <taxon>Alphaproteobacteria</taxon>
        <taxon>Rhodospirillales</taxon>
        <taxon>Azospirillaceae</taxon>
        <taxon>Azospirillum</taxon>
    </lineage>
</organism>
<evidence type="ECO:0000256" key="1">
    <source>
        <dbReference type="SAM" id="SignalP"/>
    </source>
</evidence>
<proteinExistence type="predicted"/>